<reference evidence="4 5" key="1">
    <citation type="submission" date="2023-12" db="EMBL/GenBank/DDBJ databases">
        <title>A high-quality genome assembly for Dillenia turbinata (Dilleniales).</title>
        <authorList>
            <person name="Chanderbali A."/>
        </authorList>
    </citation>
    <scope>NUCLEOTIDE SEQUENCE [LARGE SCALE GENOMIC DNA]</scope>
    <source>
        <strain evidence="4">LSX21</strain>
        <tissue evidence="4">Leaf</tissue>
    </source>
</reference>
<dbReference type="SUPFAM" id="SSF52047">
    <property type="entry name" value="RNI-like"/>
    <property type="match status" value="1"/>
</dbReference>
<organism evidence="4 5">
    <name type="scientific">Dillenia turbinata</name>
    <dbReference type="NCBI Taxonomy" id="194707"/>
    <lineage>
        <taxon>Eukaryota</taxon>
        <taxon>Viridiplantae</taxon>
        <taxon>Streptophyta</taxon>
        <taxon>Embryophyta</taxon>
        <taxon>Tracheophyta</taxon>
        <taxon>Spermatophyta</taxon>
        <taxon>Magnoliopsida</taxon>
        <taxon>eudicotyledons</taxon>
        <taxon>Gunneridae</taxon>
        <taxon>Pentapetalae</taxon>
        <taxon>Dilleniales</taxon>
        <taxon>Dilleniaceae</taxon>
        <taxon>Dillenia</taxon>
    </lineage>
</organism>
<dbReference type="PANTHER" id="PTHR36766">
    <property type="entry name" value="PLANT BROAD-SPECTRUM MILDEW RESISTANCE PROTEIN RPW8"/>
    <property type="match status" value="1"/>
</dbReference>
<evidence type="ECO:0000256" key="2">
    <source>
        <dbReference type="ARBA" id="ARBA00022821"/>
    </source>
</evidence>
<evidence type="ECO:0000259" key="3">
    <source>
        <dbReference type="Pfam" id="PF25019"/>
    </source>
</evidence>
<protein>
    <submittedName>
        <fullName evidence="4">NB-ARC</fullName>
    </submittedName>
</protein>
<proteinExistence type="predicted"/>
<keyword evidence="5" id="KW-1185">Reference proteome</keyword>
<comment type="caution">
    <text evidence="4">The sequence shown here is derived from an EMBL/GenBank/DDBJ whole genome shotgun (WGS) entry which is preliminary data.</text>
</comment>
<dbReference type="AlphaFoldDB" id="A0AAN8VUC1"/>
<dbReference type="InterPro" id="IPR056789">
    <property type="entry name" value="LRR_R13L1-DRL21"/>
</dbReference>
<dbReference type="Pfam" id="PF25019">
    <property type="entry name" value="LRR_R13L1-DRL21"/>
    <property type="match status" value="1"/>
</dbReference>
<evidence type="ECO:0000313" key="5">
    <source>
        <dbReference type="Proteomes" id="UP001370490"/>
    </source>
</evidence>
<name>A0AAN8VUC1_9MAGN</name>
<dbReference type="PANTHER" id="PTHR36766:SF59">
    <property type="entry name" value="DISEASE RESISTANCE PROTEIN RGA2-LIKE"/>
    <property type="match status" value="1"/>
</dbReference>
<dbReference type="EMBL" id="JBAMMX010000005">
    <property type="protein sequence ID" value="KAK6940299.1"/>
    <property type="molecule type" value="Genomic_DNA"/>
</dbReference>
<keyword evidence="2" id="KW-0611">Plant defense</keyword>
<dbReference type="InterPro" id="IPR027417">
    <property type="entry name" value="P-loop_NTPase"/>
</dbReference>
<dbReference type="Gene3D" id="3.80.10.10">
    <property type="entry name" value="Ribonuclease Inhibitor"/>
    <property type="match status" value="2"/>
</dbReference>
<keyword evidence="1" id="KW-0433">Leucine-rich repeat</keyword>
<feature type="domain" description="R13L1/DRL21-like LRR repeat region" evidence="3">
    <location>
        <begin position="123"/>
        <end position="246"/>
    </location>
</feature>
<gene>
    <name evidence="4" type="ORF">RJ641_029830</name>
</gene>
<dbReference type="Proteomes" id="UP001370490">
    <property type="component" value="Unassembled WGS sequence"/>
</dbReference>
<dbReference type="InterPro" id="IPR032675">
    <property type="entry name" value="LRR_dom_sf"/>
</dbReference>
<dbReference type="GO" id="GO:0006952">
    <property type="term" value="P:defense response"/>
    <property type="evidence" value="ECO:0007669"/>
    <property type="project" value="UniProtKB-KW"/>
</dbReference>
<evidence type="ECO:0000313" key="4">
    <source>
        <dbReference type="EMBL" id="KAK6940299.1"/>
    </source>
</evidence>
<dbReference type="GO" id="GO:0043531">
    <property type="term" value="F:ADP binding"/>
    <property type="evidence" value="ECO:0007669"/>
    <property type="project" value="InterPro"/>
</dbReference>
<accession>A0AAN8VUC1</accession>
<sequence length="512" mass="58021">MTEEWGVEDPCMASREPPCVFSAQKLRTAFVVVNETIKNVECKLEWDQIRLHCSNPDDANTMDRKENAEAANKLEHNHQGIRERLDDIAREISNFQFREVVVYRRSETGERRETGPFVDASESQLQEMLCGKRYLLVLDDVWNDNQEEWDKYKKSDDSEPEGFKLHDLIHNLAKSVAGSELLILGSDVRSGDLIPTSSSLSGSLYPKWMNSDTLTNLRELALINCKKCDRLPALGQQPFPKILHVQGVYTLVDFGSHFYGSECNERSFPSLQQLTLSNCPVLKSPLLGAKALQCVHSKVSCKDEVTLGGSCLIHLQKEGRISLVWRLEIIECPSLVSLPEESMEGISSLQSLSIENCRFDMFACWNATPHRTPARNNYVLFESSISPDGMQHLSSLRSLNILSCLELVSLPQGTIENIKKLHNLEIWDCPNFMELLEWIANLDSLRSIAILGCQGIRSLPQGLQRLTALQHLSIRDCPELESDCRKEHGEDWYKISHIPFVCIGSSFLQKRT</sequence>
<dbReference type="Gene3D" id="3.40.50.300">
    <property type="entry name" value="P-loop containing nucleotide triphosphate hydrolases"/>
    <property type="match status" value="1"/>
</dbReference>
<evidence type="ECO:0000256" key="1">
    <source>
        <dbReference type="ARBA" id="ARBA00022614"/>
    </source>
</evidence>